<sequence>MTQYQLHTAAGQDVAVDVTVQDNSILLKIDNNSFTWTITDAGKAFLASPTENIWPGGEGGSAPIPANAIGRAALEEYSHQSGRRVVCGEIETVSQYVDRGNTAGVMPVQIRAYRCTDEDIFHIHFFREDETDHHNYSMYRDLPQSLVGQLMAADRLFAIDFTDKVRAAIFGRTLGEFLTNLTMLQPGQPK</sequence>
<proteinExistence type="predicted"/>
<dbReference type="EMBL" id="AZEC01000003">
    <property type="protein sequence ID" value="KRL13872.1"/>
    <property type="molecule type" value="Genomic_DNA"/>
</dbReference>
<name>A0A0R1N0S7_9LACO</name>
<protein>
    <submittedName>
        <fullName evidence="1">Uncharacterized protein</fullName>
    </submittedName>
</protein>
<reference evidence="1 2" key="1">
    <citation type="journal article" date="2015" name="Genome Announc.">
        <title>Expanding the biotechnology potential of lactobacilli through comparative genomics of 213 strains and associated genera.</title>
        <authorList>
            <person name="Sun Z."/>
            <person name="Harris H.M."/>
            <person name="McCann A."/>
            <person name="Guo C."/>
            <person name="Argimon S."/>
            <person name="Zhang W."/>
            <person name="Yang X."/>
            <person name="Jeffery I.B."/>
            <person name="Cooney J.C."/>
            <person name="Kagawa T.F."/>
            <person name="Liu W."/>
            <person name="Song Y."/>
            <person name="Salvetti E."/>
            <person name="Wrobel A."/>
            <person name="Rasinkangas P."/>
            <person name="Parkhill J."/>
            <person name="Rea M.C."/>
            <person name="O'Sullivan O."/>
            <person name="Ritari J."/>
            <person name="Douillard F.P."/>
            <person name="Paul Ross R."/>
            <person name="Yang R."/>
            <person name="Briner A.E."/>
            <person name="Felis G.E."/>
            <person name="de Vos W.M."/>
            <person name="Barrangou R."/>
            <person name="Klaenhammer T.R."/>
            <person name="Caufield P.W."/>
            <person name="Cui Y."/>
            <person name="Zhang H."/>
            <person name="O'Toole P.W."/>
        </authorList>
    </citation>
    <scope>NUCLEOTIDE SEQUENCE [LARGE SCALE GENOMIC DNA]</scope>
    <source>
        <strain evidence="1 2">DSM 12744</strain>
    </source>
</reference>
<organism evidence="1 2">
    <name type="scientific">Schleiferilactobacillus perolens DSM 12744</name>
    <dbReference type="NCBI Taxonomy" id="1423792"/>
    <lineage>
        <taxon>Bacteria</taxon>
        <taxon>Bacillati</taxon>
        <taxon>Bacillota</taxon>
        <taxon>Bacilli</taxon>
        <taxon>Lactobacillales</taxon>
        <taxon>Lactobacillaceae</taxon>
        <taxon>Schleiferilactobacillus</taxon>
    </lineage>
</organism>
<dbReference type="OrthoDB" id="2291147at2"/>
<accession>A0A0R1N0S7</accession>
<dbReference type="STRING" id="1423792.FD09_GL001905"/>
<gene>
    <name evidence="1" type="ORF">FD09_GL001905</name>
</gene>
<evidence type="ECO:0000313" key="2">
    <source>
        <dbReference type="Proteomes" id="UP000051330"/>
    </source>
</evidence>
<dbReference type="PATRIC" id="fig|1423792.3.peg.1932"/>
<dbReference type="AlphaFoldDB" id="A0A0R1N0S7"/>
<comment type="caution">
    <text evidence="1">The sequence shown here is derived from an EMBL/GenBank/DDBJ whole genome shotgun (WGS) entry which is preliminary data.</text>
</comment>
<dbReference type="RefSeq" id="WP_057818818.1">
    <property type="nucleotide sequence ID" value="NZ_AZEC01000003.1"/>
</dbReference>
<evidence type="ECO:0000313" key="1">
    <source>
        <dbReference type="EMBL" id="KRL13872.1"/>
    </source>
</evidence>
<dbReference type="Proteomes" id="UP000051330">
    <property type="component" value="Unassembled WGS sequence"/>
</dbReference>
<keyword evidence="2" id="KW-1185">Reference proteome</keyword>